<dbReference type="PANTHER" id="PTHR31212:SF4">
    <property type="entry name" value="ALPHA-KETOGLUTARATE-DEPENDENT DIOXYGENASE ALKB HOMOLOG 3"/>
    <property type="match status" value="1"/>
</dbReference>
<keyword evidence="7" id="KW-0408">Iron</keyword>
<dbReference type="InterPro" id="IPR032854">
    <property type="entry name" value="ALKBH3"/>
</dbReference>
<dbReference type="PROSITE" id="PS51471">
    <property type="entry name" value="FE2OG_OXY"/>
    <property type="match status" value="1"/>
</dbReference>
<keyword evidence="3" id="KW-0227">DNA damage</keyword>
<evidence type="ECO:0000256" key="4">
    <source>
        <dbReference type="ARBA" id="ARBA00022842"/>
    </source>
</evidence>
<dbReference type="EMBL" id="JHQK01000002">
    <property type="protein sequence ID" value="KHN68365.1"/>
    <property type="molecule type" value="Genomic_DNA"/>
</dbReference>
<evidence type="ECO:0000313" key="11">
    <source>
        <dbReference type="Proteomes" id="UP000031012"/>
    </source>
</evidence>
<evidence type="ECO:0000256" key="5">
    <source>
        <dbReference type="ARBA" id="ARBA00022964"/>
    </source>
</evidence>
<evidence type="ECO:0000256" key="3">
    <source>
        <dbReference type="ARBA" id="ARBA00022763"/>
    </source>
</evidence>
<dbReference type="FunFam" id="2.60.120.590:FF:000004">
    <property type="entry name" value="DNA oxidative demethylase ALKBH2"/>
    <property type="match status" value="1"/>
</dbReference>
<evidence type="ECO:0000256" key="8">
    <source>
        <dbReference type="ARBA" id="ARBA00023204"/>
    </source>
</evidence>
<accession>A0A0B2UHA0</accession>
<keyword evidence="10" id="KW-0489">Methyltransferase</keyword>
<evidence type="ECO:0000256" key="1">
    <source>
        <dbReference type="ARBA" id="ARBA00001954"/>
    </source>
</evidence>
<dbReference type="AlphaFoldDB" id="A0A0B2UHA0"/>
<keyword evidence="8" id="KW-0234">DNA repair</keyword>
<comment type="caution">
    <text evidence="10">The sequence shown here is derived from an EMBL/GenBank/DDBJ whole genome shotgun (WGS) entry which is preliminary data.</text>
</comment>
<dbReference type="GO" id="GO:0046872">
    <property type="term" value="F:metal ion binding"/>
    <property type="evidence" value="ECO:0007669"/>
    <property type="project" value="UniProtKB-KW"/>
</dbReference>
<evidence type="ECO:0000256" key="7">
    <source>
        <dbReference type="ARBA" id="ARBA00023004"/>
    </source>
</evidence>
<keyword evidence="2" id="KW-0479">Metal-binding</keyword>
<comment type="cofactor">
    <cofactor evidence="1">
        <name>Fe(2+)</name>
        <dbReference type="ChEBI" id="CHEBI:29033"/>
    </cofactor>
</comment>
<dbReference type="GO" id="GO:0032451">
    <property type="term" value="F:demethylase activity"/>
    <property type="evidence" value="ECO:0007669"/>
    <property type="project" value="UniProtKB-ARBA"/>
</dbReference>
<keyword evidence="4" id="KW-0460">Magnesium</keyword>
<protein>
    <submittedName>
        <fullName evidence="10">DNA methylase</fullName>
    </submittedName>
</protein>
<dbReference type="GO" id="GO:0006307">
    <property type="term" value="P:DNA alkylation repair"/>
    <property type="evidence" value="ECO:0007669"/>
    <property type="project" value="InterPro"/>
</dbReference>
<keyword evidence="10" id="KW-0808">Transferase</keyword>
<dbReference type="Pfam" id="PF13532">
    <property type="entry name" value="2OG-FeII_Oxy_2"/>
    <property type="match status" value="1"/>
</dbReference>
<dbReference type="GO" id="GO:0016705">
    <property type="term" value="F:oxidoreductase activity, acting on paired donors, with incorporation or reduction of molecular oxygen"/>
    <property type="evidence" value="ECO:0007669"/>
    <property type="project" value="UniProtKB-ARBA"/>
</dbReference>
<name>A0A0B2UHA0_9GAMM</name>
<dbReference type="Proteomes" id="UP000031012">
    <property type="component" value="Unassembled WGS sequence"/>
</dbReference>
<dbReference type="GO" id="GO:0032259">
    <property type="term" value="P:methylation"/>
    <property type="evidence" value="ECO:0007669"/>
    <property type="project" value="UniProtKB-KW"/>
</dbReference>
<proteinExistence type="predicted"/>
<dbReference type="GO" id="GO:0140097">
    <property type="term" value="F:catalytic activity, acting on DNA"/>
    <property type="evidence" value="ECO:0007669"/>
    <property type="project" value="UniProtKB-ARBA"/>
</dbReference>
<dbReference type="GO" id="GO:0051213">
    <property type="term" value="F:dioxygenase activity"/>
    <property type="evidence" value="ECO:0007669"/>
    <property type="project" value="UniProtKB-KW"/>
</dbReference>
<feature type="domain" description="Fe2OG dioxygenase" evidence="9">
    <location>
        <begin position="104"/>
        <end position="201"/>
    </location>
</feature>
<dbReference type="PANTHER" id="PTHR31212">
    <property type="entry name" value="ALPHA-KETOGLUTARATE-DEPENDENT DIOXYGENASE ALKB HOMOLOG 3"/>
    <property type="match status" value="1"/>
</dbReference>
<organism evidence="10 11">
    <name type="scientific">Acinetobacter oleivorans</name>
    <dbReference type="NCBI Taxonomy" id="1148157"/>
    <lineage>
        <taxon>Bacteria</taxon>
        <taxon>Pseudomonadati</taxon>
        <taxon>Pseudomonadota</taxon>
        <taxon>Gammaproteobacteria</taxon>
        <taxon>Moraxellales</taxon>
        <taxon>Moraxellaceae</taxon>
        <taxon>Acinetobacter</taxon>
    </lineage>
</organism>
<sequence>MTLDLFAPEPCENLLPYDGEVQDYGCILSPEEAEQYFHYLYQHLAWKHDEAKLYGKHFITPRKVAWYGDNYYQYKYSGVIRDSLPWDRALAKLKKLVEQRLSEKFNSCLANLYEDGTQGMAWHSDSDVSLAKTTTIASLSFGATRKFSFRHIQTKEKVELWLQPGQLIVMRGETQQHWQHRLNRSTKILQPRINLTFRQFQFS</sequence>
<evidence type="ECO:0000313" key="10">
    <source>
        <dbReference type="EMBL" id="KHN68365.1"/>
    </source>
</evidence>
<evidence type="ECO:0000259" key="9">
    <source>
        <dbReference type="PROSITE" id="PS51471"/>
    </source>
</evidence>
<keyword evidence="5" id="KW-0223">Dioxygenase</keyword>
<dbReference type="SUPFAM" id="SSF51197">
    <property type="entry name" value="Clavaminate synthase-like"/>
    <property type="match status" value="1"/>
</dbReference>
<reference evidence="10 11" key="1">
    <citation type="submission" date="2014-03" db="EMBL/GenBank/DDBJ databases">
        <title>Genome sequence of the diesel-degrader and plant-growth promoter Acinetobacter oleivorans PF-1 isolated from the roots of poplar tree.</title>
        <authorList>
            <person name="Gkorezis P."/>
            <person name="van Hamme J."/>
            <person name="Rineau F."/>
            <person name="Vangronsveld J."/>
            <person name="Francetti A."/>
        </authorList>
    </citation>
    <scope>NUCLEOTIDE SEQUENCE [LARGE SCALE GENOMIC DNA]</scope>
    <source>
        <strain evidence="10 11">PF1</strain>
    </source>
</reference>
<dbReference type="InterPro" id="IPR005123">
    <property type="entry name" value="Oxoglu/Fe-dep_dioxygenase_dom"/>
</dbReference>
<gene>
    <name evidence="10" type="ORF">DH17_06975</name>
</gene>
<dbReference type="GO" id="GO:0008168">
    <property type="term" value="F:methyltransferase activity"/>
    <property type="evidence" value="ECO:0007669"/>
    <property type="project" value="UniProtKB-KW"/>
</dbReference>
<dbReference type="InterPro" id="IPR037151">
    <property type="entry name" value="AlkB-like_sf"/>
</dbReference>
<evidence type="ECO:0000256" key="6">
    <source>
        <dbReference type="ARBA" id="ARBA00023002"/>
    </source>
</evidence>
<dbReference type="Gene3D" id="2.60.120.590">
    <property type="entry name" value="Alpha-ketoglutarate-dependent dioxygenase AlkB-like"/>
    <property type="match status" value="1"/>
</dbReference>
<keyword evidence="6" id="KW-0560">Oxidoreductase</keyword>
<dbReference type="InterPro" id="IPR027450">
    <property type="entry name" value="AlkB-like"/>
</dbReference>
<dbReference type="GO" id="GO:0016787">
    <property type="term" value="F:hydrolase activity"/>
    <property type="evidence" value="ECO:0007669"/>
    <property type="project" value="UniProtKB-ARBA"/>
</dbReference>
<evidence type="ECO:0000256" key="2">
    <source>
        <dbReference type="ARBA" id="ARBA00022723"/>
    </source>
</evidence>